<evidence type="ECO:0000313" key="3">
    <source>
        <dbReference type="Proteomes" id="UP000464452"/>
    </source>
</evidence>
<name>A0A6P1YFA6_9FIRM</name>
<dbReference type="RefSeq" id="WP_163234809.1">
    <property type="nucleotide sequence ID" value="NZ_CP048617.1"/>
</dbReference>
<keyword evidence="1" id="KW-1133">Transmembrane helix</keyword>
<accession>A0A6P1YFA6</accession>
<dbReference type="EMBL" id="CP048617">
    <property type="protein sequence ID" value="QIB26845.1"/>
    <property type="molecule type" value="Genomic_DNA"/>
</dbReference>
<evidence type="ECO:0000313" key="2">
    <source>
        <dbReference type="EMBL" id="QIB26845.1"/>
    </source>
</evidence>
<proteinExistence type="predicted"/>
<dbReference type="AlphaFoldDB" id="A0A6P1YFA6"/>
<reference evidence="2 3" key="1">
    <citation type="submission" date="2020-02" db="EMBL/GenBank/DDBJ databases">
        <title>Thermophilic hydrogen producing bacteria, Caloranaerobacter azorensis.</title>
        <authorList>
            <person name="Baek K."/>
        </authorList>
    </citation>
    <scope>NUCLEOTIDE SEQUENCE [LARGE SCALE GENOMIC DNA]</scope>
    <source>
        <strain evidence="2 3">T3-1</strain>
    </source>
</reference>
<organism evidence="2 3">
    <name type="scientific">Caloranaerobacter azorensis</name>
    <dbReference type="NCBI Taxonomy" id="116090"/>
    <lineage>
        <taxon>Bacteria</taxon>
        <taxon>Bacillati</taxon>
        <taxon>Bacillota</taxon>
        <taxon>Tissierellia</taxon>
        <taxon>Tissierellales</taxon>
        <taxon>Thermohalobacteraceae</taxon>
        <taxon>Caloranaerobacter</taxon>
    </lineage>
</organism>
<dbReference type="KEGG" id="cazo:G3A45_05765"/>
<feature type="transmembrane region" description="Helical" evidence="1">
    <location>
        <begin position="12"/>
        <end position="29"/>
    </location>
</feature>
<keyword evidence="1" id="KW-0812">Transmembrane</keyword>
<evidence type="ECO:0000256" key="1">
    <source>
        <dbReference type="SAM" id="Phobius"/>
    </source>
</evidence>
<keyword evidence="1" id="KW-0472">Membrane</keyword>
<sequence>MDKKGIETRKMLLKFIFLFTLLGALNYGFDYVFKPLDVNLYREFSIALGLAFGITSIDVKI</sequence>
<protein>
    <submittedName>
        <fullName evidence="2">Uncharacterized protein</fullName>
    </submittedName>
</protein>
<gene>
    <name evidence="2" type="ORF">G3A45_05765</name>
</gene>
<dbReference type="Proteomes" id="UP000464452">
    <property type="component" value="Chromosome"/>
</dbReference>